<evidence type="ECO:0000313" key="2">
    <source>
        <dbReference type="Proteomes" id="UP000231143"/>
    </source>
</evidence>
<proteinExistence type="predicted"/>
<protein>
    <submittedName>
        <fullName evidence="1">Uncharacterized protein</fullName>
    </submittedName>
</protein>
<dbReference type="InterPro" id="IPR038596">
    <property type="entry name" value="Janus_sf"/>
</dbReference>
<comment type="caution">
    <text evidence="1">The sequence shown here is derived from an EMBL/GenBank/DDBJ whole genome shotgun (WGS) entry which is preliminary data.</text>
</comment>
<dbReference type="SUPFAM" id="SSF143724">
    <property type="entry name" value="PHP14-like"/>
    <property type="match status" value="1"/>
</dbReference>
<gene>
    <name evidence="1" type="ORF">COW81_03535</name>
</gene>
<accession>A0A2H0DY78</accession>
<evidence type="ECO:0000313" key="1">
    <source>
        <dbReference type="EMBL" id="PIP86828.1"/>
    </source>
</evidence>
<reference evidence="1 2" key="1">
    <citation type="submission" date="2017-09" db="EMBL/GenBank/DDBJ databases">
        <title>Depth-based differentiation of microbial function through sediment-hosted aquifers and enrichment of novel symbionts in the deep terrestrial subsurface.</title>
        <authorList>
            <person name="Probst A.J."/>
            <person name="Ladd B."/>
            <person name="Jarett J.K."/>
            <person name="Geller-Mcgrath D.E."/>
            <person name="Sieber C.M."/>
            <person name="Emerson J.B."/>
            <person name="Anantharaman K."/>
            <person name="Thomas B.C."/>
            <person name="Malmstrom R."/>
            <person name="Stieglmeier M."/>
            <person name="Klingl A."/>
            <person name="Woyke T."/>
            <person name="Ryan C.M."/>
            <person name="Banfield J.F."/>
        </authorList>
    </citation>
    <scope>NUCLEOTIDE SEQUENCE [LARGE SCALE GENOMIC DNA]</scope>
    <source>
        <strain evidence="1">CG22_combo_CG10-13_8_21_14_all_36_13</strain>
    </source>
</reference>
<dbReference type="AlphaFoldDB" id="A0A2H0DY78"/>
<dbReference type="Gene3D" id="3.50.20.20">
    <property type="entry name" value="Janus/Ocnus"/>
    <property type="match status" value="1"/>
</dbReference>
<sequence>MNQVSNILVRKGTCVPVFSEIDVVVHPRRFILVCVTLSGESTWHVVTGPAYLLGPTLLNEFIITSGLYLEPNPYINVVGGGTLRVDHETNTILVSGISKEYGPVAENHIKHLFEILREYFPRESWEIVRKKHTQAKRSVLK</sequence>
<name>A0A2H0DY78_9BACT</name>
<organism evidence="1 2">
    <name type="scientific">Candidatus Campbellbacteria bacterium CG22_combo_CG10-13_8_21_14_all_36_13</name>
    <dbReference type="NCBI Taxonomy" id="1974529"/>
    <lineage>
        <taxon>Bacteria</taxon>
        <taxon>Candidatus Campbelliibacteriota</taxon>
    </lineage>
</organism>
<dbReference type="EMBL" id="PCTT01000047">
    <property type="protein sequence ID" value="PIP86828.1"/>
    <property type="molecule type" value="Genomic_DNA"/>
</dbReference>
<dbReference type="Proteomes" id="UP000231143">
    <property type="component" value="Unassembled WGS sequence"/>
</dbReference>